<dbReference type="GO" id="GO:0000156">
    <property type="term" value="F:phosphorelay response regulator activity"/>
    <property type="evidence" value="ECO:0007669"/>
    <property type="project" value="InterPro"/>
</dbReference>
<dbReference type="PANTHER" id="PTHR37299">
    <property type="entry name" value="TRANSCRIPTIONAL REGULATOR-RELATED"/>
    <property type="match status" value="1"/>
</dbReference>
<accession>A0A4S4C0J9</accession>
<dbReference type="PROSITE" id="PS50110">
    <property type="entry name" value="RESPONSE_REGULATORY"/>
    <property type="match status" value="1"/>
</dbReference>
<comment type="caution">
    <text evidence="1">The sequence shown here is derived from an EMBL/GenBank/DDBJ whole genome shotgun (WGS) entry which is preliminary data.</text>
</comment>
<evidence type="ECO:0000313" key="1">
    <source>
        <dbReference type="EMBL" id="THF81139.1"/>
    </source>
</evidence>
<organism evidence="1 2">
    <name type="scientific">Metabacillus sediminilitoris</name>
    <dbReference type="NCBI Taxonomy" id="2567941"/>
    <lineage>
        <taxon>Bacteria</taxon>
        <taxon>Bacillati</taxon>
        <taxon>Bacillota</taxon>
        <taxon>Bacilli</taxon>
        <taxon>Bacillales</taxon>
        <taxon>Bacillaceae</taxon>
        <taxon>Metabacillus</taxon>
    </lineage>
</organism>
<dbReference type="Pfam" id="PF00072">
    <property type="entry name" value="Response_reg"/>
    <property type="match status" value="1"/>
</dbReference>
<dbReference type="Gene3D" id="2.40.50.40">
    <property type="match status" value="1"/>
</dbReference>
<dbReference type="RefSeq" id="WP_136352726.1">
    <property type="nucleotide sequence ID" value="NZ_CP046266.1"/>
</dbReference>
<dbReference type="CDD" id="cd17532">
    <property type="entry name" value="REC_LytTR_AlgR-like"/>
    <property type="match status" value="1"/>
</dbReference>
<dbReference type="Pfam" id="PF04397">
    <property type="entry name" value="LytTR"/>
    <property type="match status" value="1"/>
</dbReference>
<dbReference type="PANTHER" id="PTHR37299:SF1">
    <property type="entry name" value="STAGE 0 SPORULATION PROTEIN A HOMOLOG"/>
    <property type="match status" value="1"/>
</dbReference>
<reference evidence="1 2" key="1">
    <citation type="submission" date="2019-04" db="EMBL/GenBank/DDBJ databases">
        <title>Bacillus sediminilitoris sp. nov., isolated from a tidal flat sediment on the East China Sea.</title>
        <authorList>
            <person name="Wei Y."/>
            <person name="Mao H."/>
            <person name="Fang J."/>
        </authorList>
    </citation>
    <scope>NUCLEOTIDE SEQUENCE [LARGE SCALE GENOMIC DNA]</scope>
    <source>
        <strain evidence="1 2">DSL-17</strain>
    </source>
</reference>
<sequence>MIKAFVVDDEPLARDELAYLLRRTKQVEIVGEAESIDDAIGKIFEVEVDVLFLDIQLAGESGLDLASKILQQKHRPEIVFATAFDEYALKAFDLHAIDYLLKPFDETRVQTTIQKLAKILRTKKNMNGAKISNRTEGNDRLAITVDERIVIINVNELLYIGTIDGKTIVVTEKNKYQVSEPLISFERKLQSHQILRVHRAFLINIYAIVEIEPWFHSTYNLIMKDGEKVPVSRTYTKDLKQLLDF</sequence>
<protein>
    <submittedName>
        <fullName evidence="1">Response regulator</fullName>
    </submittedName>
</protein>
<evidence type="ECO:0000313" key="2">
    <source>
        <dbReference type="Proteomes" id="UP000310334"/>
    </source>
</evidence>
<dbReference type="GO" id="GO:0003677">
    <property type="term" value="F:DNA binding"/>
    <property type="evidence" value="ECO:0007669"/>
    <property type="project" value="InterPro"/>
</dbReference>
<dbReference type="Gene3D" id="3.40.50.2300">
    <property type="match status" value="1"/>
</dbReference>
<keyword evidence="2" id="KW-1185">Reference proteome</keyword>
<dbReference type="InterPro" id="IPR046947">
    <property type="entry name" value="LytR-like"/>
</dbReference>
<dbReference type="InterPro" id="IPR007492">
    <property type="entry name" value="LytTR_DNA-bd_dom"/>
</dbReference>
<dbReference type="InterPro" id="IPR011006">
    <property type="entry name" value="CheY-like_superfamily"/>
</dbReference>
<dbReference type="PROSITE" id="PS50930">
    <property type="entry name" value="HTH_LYTTR"/>
    <property type="match status" value="1"/>
</dbReference>
<dbReference type="Proteomes" id="UP000310334">
    <property type="component" value="Unassembled WGS sequence"/>
</dbReference>
<dbReference type="EMBL" id="SSNT01000005">
    <property type="protein sequence ID" value="THF81139.1"/>
    <property type="molecule type" value="Genomic_DNA"/>
</dbReference>
<dbReference type="AlphaFoldDB" id="A0A4S4C0J9"/>
<dbReference type="SUPFAM" id="SSF52172">
    <property type="entry name" value="CheY-like"/>
    <property type="match status" value="1"/>
</dbReference>
<proteinExistence type="predicted"/>
<dbReference type="SMART" id="SM00850">
    <property type="entry name" value="LytTR"/>
    <property type="match status" value="1"/>
</dbReference>
<gene>
    <name evidence="1" type="ORF">E6W99_08280</name>
</gene>
<dbReference type="OrthoDB" id="9809318at2"/>
<dbReference type="Gene3D" id="2.20.25.10">
    <property type="match status" value="1"/>
</dbReference>
<dbReference type="InterPro" id="IPR001789">
    <property type="entry name" value="Sig_transdc_resp-reg_receiver"/>
</dbReference>
<dbReference type="SMART" id="SM00448">
    <property type="entry name" value="REC"/>
    <property type="match status" value="1"/>
</dbReference>
<name>A0A4S4C0J9_9BACI</name>